<dbReference type="Gene3D" id="1.10.1740.10">
    <property type="match status" value="1"/>
</dbReference>
<reference evidence="7 8" key="2">
    <citation type="submission" date="2009-02" db="EMBL/GenBank/DDBJ databases">
        <title>Draft genome sequence of Clostridium methylpentosum (DSM 5476).</title>
        <authorList>
            <person name="Sudarsanam P."/>
            <person name="Ley R."/>
            <person name="Guruge J."/>
            <person name="Turnbaugh P.J."/>
            <person name="Mahowald M."/>
            <person name="Liep D."/>
            <person name="Gordon J."/>
        </authorList>
    </citation>
    <scope>NUCLEOTIDE SEQUENCE [LARGE SCALE GENOMIC DNA]</scope>
    <source>
        <strain evidence="7 8">DSM 5476</strain>
    </source>
</reference>
<reference evidence="7 8" key="1">
    <citation type="submission" date="2009-01" db="EMBL/GenBank/DDBJ databases">
        <authorList>
            <person name="Fulton L."/>
            <person name="Clifton S."/>
            <person name="Fulton B."/>
            <person name="Xu J."/>
            <person name="Minx P."/>
            <person name="Pepin K.H."/>
            <person name="Johnson M."/>
            <person name="Bhonagiri V."/>
            <person name="Nash W.E."/>
            <person name="Mardis E.R."/>
            <person name="Wilson R.K."/>
        </authorList>
    </citation>
    <scope>NUCLEOTIDE SEQUENCE [LARGE SCALE GENOMIC DNA]</scope>
    <source>
        <strain evidence="7 8">DSM 5476</strain>
    </source>
</reference>
<dbReference type="EMBL" id="ACEC01000115">
    <property type="protein sequence ID" value="EEG29153.1"/>
    <property type="molecule type" value="Genomic_DNA"/>
</dbReference>
<gene>
    <name evidence="7" type="ORF">CLOSTMETH_03266</name>
</gene>
<dbReference type="HOGENOM" id="CLU_047691_3_1_9"/>
<dbReference type="InterPro" id="IPR036388">
    <property type="entry name" value="WH-like_DNA-bd_sf"/>
</dbReference>
<feature type="domain" description="RNA polymerase sigma factor 70 region 4 type 2" evidence="6">
    <location>
        <begin position="120"/>
        <end position="170"/>
    </location>
</feature>
<feature type="domain" description="RNA polymerase sigma-70 region 2" evidence="5">
    <location>
        <begin position="34"/>
        <end position="97"/>
    </location>
</feature>
<sequence length="182" mass="21644">MWHFGLLGRIPGERGQSHMKNQSSRADDCRERIIHDYADLVYRLAFAGTKNRADADDIFQEVFLRYVRKPPLFQSREHEKAWLIRVTINCCKSFWKSPARSHLPLPEEELPAPEPEREGLEEFLLRLPEDYRMVIHLFYYEDLSTARISRLLGRKESTVRMQLTRARRLLKEYMEGEDCDET</sequence>
<dbReference type="eggNOG" id="COG1595">
    <property type="taxonomic scope" value="Bacteria"/>
</dbReference>
<dbReference type="SUPFAM" id="SSF88946">
    <property type="entry name" value="Sigma2 domain of RNA polymerase sigma factors"/>
    <property type="match status" value="1"/>
</dbReference>
<dbReference type="GO" id="GO:0016987">
    <property type="term" value="F:sigma factor activity"/>
    <property type="evidence" value="ECO:0007669"/>
    <property type="project" value="UniProtKB-KW"/>
</dbReference>
<protein>
    <submittedName>
        <fullName evidence="7">Sigma-70 region 2</fullName>
    </submittedName>
</protein>
<evidence type="ECO:0000256" key="3">
    <source>
        <dbReference type="ARBA" id="ARBA00023082"/>
    </source>
</evidence>
<dbReference type="InterPro" id="IPR013325">
    <property type="entry name" value="RNA_pol_sigma_r2"/>
</dbReference>
<dbReference type="InterPro" id="IPR013249">
    <property type="entry name" value="RNA_pol_sigma70_r4_t2"/>
</dbReference>
<dbReference type="Pfam" id="PF04542">
    <property type="entry name" value="Sigma70_r2"/>
    <property type="match status" value="1"/>
</dbReference>
<keyword evidence="8" id="KW-1185">Reference proteome</keyword>
<dbReference type="Proteomes" id="UP000003340">
    <property type="component" value="Unassembled WGS sequence"/>
</dbReference>
<proteinExistence type="inferred from homology"/>
<organism evidence="7 8">
    <name type="scientific">[Clostridium] methylpentosum DSM 5476</name>
    <dbReference type="NCBI Taxonomy" id="537013"/>
    <lineage>
        <taxon>Bacteria</taxon>
        <taxon>Bacillati</taxon>
        <taxon>Bacillota</taxon>
        <taxon>Clostridia</taxon>
        <taxon>Eubacteriales</taxon>
        <taxon>Oscillospiraceae</taxon>
        <taxon>Oscillospiraceae incertae sedis</taxon>
    </lineage>
</organism>
<keyword evidence="4" id="KW-0804">Transcription</keyword>
<keyword evidence="3" id="KW-0731">Sigma factor</keyword>
<dbReference type="SUPFAM" id="SSF88659">
    <property type="entry name" value="Sigma3 and sigma4 domains of RNA polymerase sigma factors"/>
    <property type="match status" value="1"/>
</dbReference>
<dbReference type="Gene3D" id="1.10.10.10">
    <property type="entry name" value="Winged helix-like DNA-binding domain superfamily/Winged helix DNA-binding domain"/>
    <property type="match status" value="1"/>
</dbReference>
<evidence type="ECO:0000259" key="5">
    <source>
        <dbReference type="Pfam" id="PF04542"/>
    </source>
</evidence>
<dbReference type="STRING" id="537013.CLOSTMETH_03266"/>
<evidence type="ECO:0000256" key="4">
    <source>
        <dbReference type="ARBA" id="ARBA00023163"/>
    </source>
</evidence>
<evidence type="ECO:0000313" key="7">
    <source>
        <dbReference type="EMBL" id="EEG29153.1"/>
    </source>
</evidence>
<name>C0EH66_9FIRM</name>
<dbReference type="AlphaFoldDB" id="C0EH66"/>
<dbReference type="InterPro" id="IPR007627">
    <property type="entry name" value="RNA_pol_sigma70_r2"/>
</dbReference>
<comment type="similarity">
    <text evidence="1">Belongs to the sigma-70 factor family. ECF subfamily.</text>
</comment>
<evidence type="ECO:0000259" key="6">
    <source>
        <dbReference type="Pfam" id="PF08281"/>
    </source>
</evidence>
<dbReference type="PANTHER" id="PTHR43133:SF60">
    <property type="entry name" value="RNA POLYMERASE SIGMA FACTOR SIGV"/>
    <property type="match status" value="1"/>
</dbReference>
<dbReference type="InterPro" id="IPR014284">
    <property type="entry name" value="RNA_pol_sigma-70_dom"/>
</dbReference>
<evidence type="ECO:0000256" key="1">
    <source>
        <dbReference type="ARBA" id="ARBA00010641"/>
    </source>
</evidence>
<evidence type="ECO:0000256" key="2">
    <source>
        <dbReference type="ARBA" id="ARBA00023015"/>
    </source>
</evidence>
<dbReference type="Pfam" id="PF08281">
    <property type="entry name" value="Sigma70_r4_2"/>
    <property type="match status" value="1"/>
</dbReference>
<evidence type="ECO:0000313" key="8">
    <source>
        <dbReference type="Proteomes" id="UP000003340"/>
    </source>
</evidence>
<dbReference type="InterPro" id="IPR013324">
    <property type="entry name" value="RNA_pol_sigma_r3/r4-like"/>
</dbReference>
<comment type="caution">
    <text evidence="7">The sequence shown here is derived from an EMBL/GenBank/DDBJ whole genome shotgun (WGS) entry which is preliminary data.</text>
</comment>
<dbReference type="GO" id="GO:0006352">
    <property type="term" value="P:DNA-templated transcription initiation"/>
    <property type="evidence" value="ECO:0007669"/>
    <property type="project" value="InterPro"/>
</dbReference>
<dbReference type="PANTHER" id="PTHR43133">
    <property type="entry name" value="RNA POLYMERASE ECF-TYPE SIGMA FACTO"/>
    <property type="match status" value="1"/>
</dbReference>
<dbReference type="CDD" id="cd06171">
    <property type="entry name" value="Sigma70_r4"/>
    <property type="match status" value="1"/>
</dbReference>
<keyword evidence="2" id="KW-0805">Transcription regulation</keyword>
<dbReference type="GO" id="GO:0003677">
    <property type="term" value="F:DNA binding"/>
    <property type="evidence" value="ECO:0007669"/>
    <property type="project" value="InterPro"/>
</dbReference>
<dbReference type="NCBIfam" id="TIGR02937">
    <property type="entry name" value="sigma70-ECF"/>
    <property type="match status" value="1"/>
</dbReference>
<dbReference type="InterPro" id="IPR039425">
    <property type="entry name" value="RNA_pol_sigma-70-like"/>
</dbReference>
<accession>C0EH66</accession>